<dbReference type="RefSeq" id="WP_250919727.1">
    <property type="nucleotide sequence ID" value="NZ_JAMQAW010000010.1"/>
</dbReference>
<accession>A0ABT0ULV8</accession>
<proteinExistence type="predicted"/>
<dbReference type="EMBL" id="JAMQAW010000010">
    <property type="protein sequence ID" value="MCM2389414.1"/>
    <property type="molecule type" value="Genomic_DNA"/>
</dbReference>
<dbReference type="SUPFAM" id="SSF160631">
    <property type="entry name" value="SMI1/KNR4-like"/>
    <property type="match status" value="1"/>
</dbReference>
<dbReference type="Pfam" id="PF14568">
    <property type="entry name" value="SUKH_6"/>
    <property type="match status" value="1"/>
</dbReference>
<protein>
    <submittedName>
        <fullName evidence="1">SMI1/KNR4 family protein</fullName>
    </submittedName>
</protein>
<evidence type="ECO:0000313" key="1">
    <source>
        <dbReference type="EMBL" id="MCM2389414.1"/>
    </source>
</evidence>
<dbReference type="Proteomes" id="UP001431429">
    <property type="component" value="Unassembled WGS sequence"/>
</dbReference>
<gene>
    <name evidence="1" type="ORF">NBG84_14105</name>
</gene>
<dbReference type="Gene3D" id="3.40.1580.10">
    <property type="entry name" value="SMI1/KNR4-like"/>
    <property type="match status" value="1"/>
</dbReference>
<comment type="caution">
    <text evidence="1">The sequence shown here is derived from an EMBL/GenBank/DDBJ whole genome shotgun (WGS) entry which is preliminary data.</text>
</comment>
<reference evidence="1" key="1">
    <citation type="submission" date="2022-06" db="EMBL/GenBank/DDBJ databases">
        <title>Genome public.</title>
        <authorList>
            <person name="Sun Q."/>
        </authorList>
    </citation>
    <scope>NUCLEOTIDE SEQUENCE</scope>
    <source>
        <strain evidence="1">CWNU-1</strain>
    </source>
</reference>
<keyword evidence="2" id="KW-1185">Reference proteome</keyword>
<name>A0ABT0ULV8_9ACTN</name>
<evidence type="ECO:0000313" key="2">
    <source>
        <dbReference type="Proteomes" id="UP001431429"/>
    </source>
</evidence>
<dbReference type="InterPro" id="IPR037883">
    <property type="entry name" value="Knr4/Smi1-like_sf"/>
</dbReference>
<organism evidence="1 2">
    <name type="scientific">Streptomyces albipurpureus</name>
    <dbReference type="NCBI Taxonomy" id="2897419"/>
    <lineage>
        <taxon>Bacteria</taxon>
        <taxon>Bacillati</taxon>
        <taxon>Actinomycetota</taxon>
        <taxon>Actinomycetes</taxon>
        <taxon>Kitasatosporales</taxon>
        <taxon>Streptomycetaceae</taxon>
        <taxon>Streptomyces</taxon>
    </lineage>
</organism>
<sequence>MSQSSGAEALHGLIAPAGVGGDAVDWSAACQKWGVRFPADYVDFLHRYGTGVFVKYLRVLSPQVDQAGGLIDAMEEETENARGSEPLRTDGDVIAWGVDSDGDILCWLISGEDPDKWPVVVWGRHSSPHWATYDCGMVEFLRAVISGELAESPLSGNDIWDSAPVMYLGDREETRLRALGLDPWTGEPDPYAGMSFG</sequence>